<evidence type="ECO:0000313" key="1">
    <source>
        <dbReference type="EMBL" id="BCJ90467.1"/>
    </source>
</evidence>
<dbReference type="AlphaFoldDB" id="A0A6S6QR82"/>
<gene>
    <name evidence="1" type="ORF">IZ6_12020</name>
</gene>
<evidence type="ECO:0000313" key="2">
    <source>
        <dbReference type="Proteomes" id="UP000515317"/>
    </source>
</evidence>
<dbReference type="Proteomes" id="UP000515317">
    <property type="component" value="Chromosome"/>
</dbReference>
<dbReference type="EMBL" id="AP023361">
    <property type="protein sequence ID" value="BCJ90467.1"/>
    <property type="molecule type" value="Genomic_DNA"/>
</dbReference>
<proteinExistence type="predicted"/>
<protein>
    <recommendedName>
        <fullName evidence="3">Nucleotide-diphospho-sugar transferase domain-containing protein</fullName>
    </recommendedName>
</protein>
<reference evidence="1 2" key="1">
    <citation type="submission" date="2020-08" db="EMBL/GenBank/DDBJ databases">
        <title>Genome sequence of Rhizobiales bacterium strain IZ6.</title>
        <authorList>
            <person name="Nakai R."/>
            <person name="Naganuma T."/>
        </authorList>
    </citation>
    <scope>NUCLEOTIDE SEQUENCE [LARGE SCALE GENOMIC DNA]</scope>
    <source>
        <strain evidence="1 2">IZ6</strain>
    </source>
</reference>
<dbReference type="KEGG" id="tso:IZ6_12020"/>
<name>A0A6S6QR82_9HYPH</name>
<accession>A0A6S6QR82</accession>
<sequence>METARSWAEGRKYDYRVLGDELFRGIPEVVAQKAASKLPLTDIGRLLWSRRFLAEGEHDCVIWVDADVLVFDPDNFKIDVSRPELVCREVSVLTKDGGIVVERSYNPTVLSFRRDSALLPRWISACEGVTQRLPKLPNEAFGRPLLEALAKTQELKCIESVAHNTLDITSDIIKGQRQNIRRLVQKAKDPFGAANLSGHFPLEEDVFDQVVERLLADGAQIMSGKPAPK</sequence>
<dbReference type="RefSeq" id="WP_222877094.1">
    <property type="nucleotide sequence ID" value="NZ_AP023361.1"/>
</dbReference>
<organism evidence="1 2">
    <name type="scientific">Terrihabitans soli</name>
    <dbReference type="NCBI Taxonomy" id="708113"/>
    <lineage>
        <taxon>Bacteria</taxon>
        <taxon>Pseudomonadati</taxon>
        <taxon>Pseudomonadota</taxon>
        <taxon>Alphaproteobacteria</taxon>
        <taxon>Hyphomicrobiales</taxon>
        <taxon>Terrihabitans</taxon>
    </lineage>
</organism>
<keyword evidence="2" id="KW-1185">Reference proteome</keyword>
<evidence type="ECO:0008006" key="3">
    <source>
        <dbReference type="Google" id="ProtNLM"/>
    </source>
</evidence>